<dbReference type="Gene3D" id="2.80.10.50">
    <property type="match status" value="1"/>
</dbReference>
<dbReference type="SUPFAM" id="SSF50370">
    <property type="entry name" value="Ricin B-like lectins"/>
    <property type="match status" value="1"/>
</dbReference>
<dbReference type="Pfam" id="PF08244">
    <property type="entry name" value="Glyco_hydro_32C"/>
    <property type="match status" value="1"/>
</dbReference>
<dbReference type="Gene3D" id="2.115.10.20">
    <property type="entry name" value="Glycosyl hydrolase domain, family 43"/>
    <property type="match status" value="1"/>
</dbReference>
<gene>
    <name evidence="8" type="ORF">FZC83_14355</name>
</gene>
<dbReference type="EMBL" id="VTEQ01000004">
    <property type="protein sequence ID" value="TYS52884.1"/>
    <property type="molecule type" value="Genomic_DNA"/>
</dbReference>
<dbReference type="CDD" id="cd00161">
    <property type="entry name" value="beta-trefoil_Ricin-like"/>
    <property type="match status" value="1"/>
</dbReference>
<dbReference type="InterPro" id="IPR010496">
    <property type="entry name" value="AL/BT2_dom"/>
</dbReference>
<evidence type="ECO:0000256" key="1">
    <source>
        <dbReference type="ARBA" id="ARBA00009902"/>
    </source>
</evidence>
<evidence type="ECO:0000259" key="7">
    <source>
        <dbReference type="Pfam" id="PF14200"/>
    </source>
</evidence>
<organism evidence="8 9">
    <name type="scientific">Rossellomorea marisflavi</name>
    <dbReference type="NCBI Taxonomy" id="189381"/>
    <lineage>
        <taxon>Bacteria</taxon>
        <taxon>Bacillati</taxon>
        <taxon>Bacillota</taxon>
        <taxon>Bacilli</taxon>
        <taxon>Bacillales</taxon>
        <taxon>Bacillaceae</taxon>
        <taxon>Rossellomorea</taxon>
    </lineage>
</organism>
<dbReference type="GO" id="GO:0005987">
    <property type="term" value="P:sucrose catabolic process"/>
    <property type="evidence" value="ECO:0007669"/>
    <property type="project" value="TreeGrafter"/>
</dbReference>
<dbReference type="SUPFAM" id="SSF75005">
    <property type="entry name" value="Arabinanase/levansucrase/invertase"/>
    <property type="match status" value="1"/>
</dbReference>
<dbReference type="GO" id="GO:0005737">
    <property type="term" value="C:cytoplasm"/>
    <property type="evidence" value="ECO:0007669"/>
    <property type="project" value="TreeGrafter"/>
</dbReference>
<feature type="domain" description="3-keto-alpha-glucoside-1,2-lyase/3-keto-2-hydroxy-glucal hydratase" evidence="5">
    <location>
        <begin position="349"/>
        <end position="501"/>
    </location>
</feature>
<dbReference type="CDD" id="cd18622">
    <property type="entry name" value="GH32_Inu-like"/>
    <property type="match status" value="1"/>
</dbReference>
<dbReference type="InterPro" id="IPR013148">
    <property type="entry name" value="Glyco_hydro_32_N"/>
</dbReference>
<evidence type="ECO:0000313" key="8">
    <source>
        <dbReference type="EMBL" id="TYS52884.1"/>
    </source>
</evidence>
<evidence type="ECO:0000259" key="6">
    <source>
        <dbReference type="Pfam" id="PF08244"/>
    </source>
</evidence>
<dbReference type="InterPro" id="IPR023296">
    <property type="entry name" value="Glyco_hydro_beta-prop_sf"/>
</dbReference>
<evidence type="ECO:0000259" key="4">
    <source>
        <dbReference type="Pfam" id="PF00251"/>
    </source>
</evidence>
<feature type="domain" description="Ricin B lectin" evidence="7">
    <location>
        <begin position="1110"/>
        <end position="1178"/>
    </location>
</feature>
<feature type="domain" description="Glycosyl hydrolase family 32 N-terminal" evidence="4">
    <location>
        <begin position="519"/>
        <end position="820"/>
    </location>
</feature>
<keyword evidence="2" id="KW-0378">Hydrolase</keyword>
<accession>A0A5D4RT20</accession>
<evidence type="ECO:0000256" key="3">
    <source>
        <dbReference type="ARBA" id="ARBA00023295"/>
    </source>
</evidence>
<reference evidence="8 9" key="1">
    <citation type="submission" date="2019-08" db="EMBL/GenBank/DDBJ databases">
        <title>Bacillus genomes from the desert of Cuatro Cienegas, Coahuila.</title>
        <authorList>
            <person name="Olmedo-Alvarez G."/>
        </authorList>
    </citation>
    <scope>NUCLEOTIDE SEQUENCE [LARGE SCALE GENOMIC DNA]</scope>
    <source>
        <strain evidence="8 9">CH108_3D</strain>
    </source>
</reference>
<dbReference type="PANTHER" id="PTHR42800:SF1">
    <property type="entry name" value="EXOINULINASE INUD (AFU_ORTHOLOGUE AFUA_5G00480)"/>
    <property type="match status" value="1"/>
</dbReference>
<dbReference type="AlphaFoldDB" id="A0A5D4RT20"/>
<evidence type="ECO:0000256" key="2">
    <source>
        <dbReference type="ARBA" id="ARBA00022801"/>
    </source>
</evidence>
<dbReference type="SMART" id="SM00640">
    <property type="entry name" value="Glyco_32"/>
    <property type="match status" value="1"/>
</dbReference>
<dbReference type="InterPro" id="IPR013320">
    <property type="entry name" value="ConA-like_dom_sf"/>
</dbReference>
<dbReference type="InterPro" id="IPR035992">
    <property type="entry name" value="Ricin_B-like_lectins"/>
</dbReference>
<sequence>MGGRMMMNKFKWMGVILMLCSLWTYSGLRSSAAKEGNAIFGYTQLSGKWKQEQKGKMKGEAMKKSPALMVSVDKRGGYAEYESTITAEELASFLLGADEWGVGGFEVQLDVKGNGISLISRSDEKVLEKVRHTLKSKKDYSIMLRTESGTTSLWVDGQQVMDRVKTGAITGHYGFLVDKGKGLFRQATVNEWRSNLDGVELEGWKLTKDGLESEGGEQRLMSATKAGSVAFEARMHLNQAASSASLIFRGDAAGRKGLRIKVDGKGDQILLMDSKSEKTLQSVSVKIQEDILYHVKIVDEGEKVKVFWQEGDEPLLIEEHLDPSEGYLGVTADTGTVLQDVRVSGLEGNLEGWTSERGEWLSHLQGVMGSSDGEDNAFRMSTTKEDDFILEGDVTIHEDSPYGTAGLIFRSNGVSGYMLQLDPNLGRVRLLDLEGDRTIGEMERDLAPGATHHVELHAVGSSIKVYVDGYDEPVIDVTDTAYSGGRFGLNTYNGSAIFQNVYATPHEDFFNELYRPQYHYTQARGYASDPNGLVYYEGEYHLFHQDGGKWAHAVSTDLVHWKRLPIAIPWNEMGHAWSGSAVIDHDNSTGLFPVEGSGMIAYYTSFNPSKPNGDQKVGMAYSRDKGRTWQFYDGNPIIPNIGEFYGSAGWDFRDPKVVRDEDRNQWVMVISGGDHIRFFTSKNLLDWEMIESFGYGDYVRGGVWECPDFFKLPVDGDEDNQKWVLSISMGANPKTEGSDTEYFIGSFDGEKFVSDHSAGTVLKQEFGKEMYATMSFSDIPDEDGRRISIGWMSNWDYPFAYPTSPWNGQMSLPREWSLKTNASGDVRMVQSAVDELKGLRDGTKTFGGITLTPDSEDPLSQETGIAYEIVADLEMIGEDTAFEIGLRKSRDQETMIGFNRSEGKIYFDRSKSGEIDFSDKFSKRHEAELDLIDGRLKLRMFVDGSSVEVFAGDGEVAFSNLIFPDGASDGMSILVTNGKVKVHQFDVHPLKNVWKEDGKDHLQMDHDRIALRKGESHTLSVRPTSKSAISWSSSNQEVVAVKETKKGEAEITLKGSGRSIITAKSKGGKLVGETIVDSIDTYAIQEGSRGLSTNPSAQNGSKVVMGRPLQLWDFHALPEGGYKVTTTDTGKALDASGSSKGDAVQLWDYLGYKNQQWRLTPHGDGSYSLNAINSGRSLRPSEDPMTKEVELGGVGVTQAARWRLIEAH</sequence>
<comment type="caution">
    <text evidence="8">The sequence shown here is derived from an EMBL/GenBank/DDBJ whole genome shotgun (WGS) entry which is preliminary data.</text>
</comment>
<dbReference type="Pfam" id="PF06439">
    <property type="entry name" value="3keto-disac_hyd"/>
    <property type="match status" value="1"/>
</dbReference>
<dbReference type="Pfam" id="PF00251">
    <property type="entry name" value="Glyco_hydro_32N"/>
    <property type="match status" value="1"/>
</dbReference>
<evidence type="ECO:0000313" key="9">
    <source>
        <dbReference type="Proteomes" id="UP000322997"/>
    </source>
</evidence>
<dbReference type="InterPro" id="IPR013189">
    <property type="entry name" value="Glyco_hydro_32_C"/>
</dbReference>
<dbReference type="SUPFAM" id="SSF49899">
    <property type="entry name" value="Concanavalin A-like lectins/glucanases"/>
    <property type="match status" value="1"/>
</dbReference>
<dbReference type="Gene3D" id="2.60.120.560">
    <property type="entry name" value="Exo-inulinase, domain 1"/>
    <property type="match status" value="4"/>
</dbReference>
<comment type="similarity">
    <text evidence="1">Belongs to the glycosyl hydrolase 32 family.</text>
</comment>
<dbReference type="Pfam" id="PF14200">
    <property type="entry name" value="RicinB_lectin_2"/>
    <property type="match status" value="1"/>
</dbReference>
<dbReference type="PROSITE" id="PS50231">
    <property type="entry name" value="RICIN_B_LECTIN"/>
    <property type="match status" value="1"/>
</dbReference>
<dbReference type="InterPro" id="IPR000772">
    <property type="entry name" value="Ricin_B_lectin"/>
</dbReference>
<dbReference type="Proteomes" id="UP000322997">
    <property type="component" value="Unassembled WGS sequence"/>
</dbReference>
<dbReference type="PANTHER" id="PTHR42800">
    <property type="entry name" value="EXOINULINASE INUD (AFU_ORTHOLOGUE AFUA_5G00480)"/>
    <property type="match status" value="1"/>
</dbReference>
<feature type="domain" description="Glycosyl hydrolase family 32 C-terminal" evidence="6">
    <location>
        <begin position="835"/>
        <end position="988"/>
    </location>
</feature>
<keyword evidence="3" id="KW-0326">Glycosidase</keyword>
<protein>
    <submittedName>
        <fullName evidence="8">Beta-fructosidase</fullName>
    </submittedName>
</protein>
<proteinExistence type="inferred from homology"/>
<dbReference type="InterPro" id="IPR001362">
    <property type="entry name" value="Glyco_hydro_32"/>
</dbReference>
<name>A0A5D4RT20_9BACI</name>
<evidence type="ECO:0000259" key="5">
    <source>
        <dbReference type="Pfam" id="PF06439"/>
    </source>
</evidence>
<dbReference type="Gene3D" id="2.60.40.1080">
    <property type="match status" value="1"/>
</dbReference>
<dbReference type="GO" id="GO:0004575">
    <property type="term" value="F:sucrose alpha-glucosidase activity"/>
    <property type="evidence" value="ECO:0007669"/>
    <property type="project" value="TreeGrafter"/>
</dbReference>